<name>A0AAU9LW76_9ASTR</name>
<evidence type="ECO:0000313" key="2">
    <source>
        <dbReference type="Proteomes" id="UP001157418"/>
    </source>
</evidence>
<protein>
    <submittedName>
        <fullName evidence="1">Uncharacterized protein</fullName>
    </submittedName>
</protein>
<sequence length="136" mass="15552">MYLPSSAYLSFQSILIFISKPPFGSVTNIAVLMSSNPNELGRINKDVLIPVVRIGAGVGGFQSWDDDDVNDRFSLQLRRSRFHPKVRLQFQVPEEDEKFKELLDKDLDITLAGVHKEKKLSFIKAWEENKKSKVSR</sequence>
<evidence type="ECO:0000313" key="1">
    <source>
        <dbReference type="EMBL" id="CAH1418632.1"/>
    </source>
</evidence>
<gene>
    <name evidence="1" type="ORF">LVIROSA_LOCUS6214</name>
</gene>
<organism evidence="1 2">
    <name type="scientific">Lactuca virosa</name>
    <dbReference type="NCBI Taxonomy" id="75947"/>
    <lineage>
        <taxon>Eukaryota</taxon>
        <taxon>Viridiplantae</taxon>
        <taxon>Streptophyta</taxon>
        <taxon>Embryophyta</taxon>
        <taxon>Tracheophyta</taxon>
        <taxon>Spermatophyta</taxon>
        <taxon>Magnoliopsida</taxon>
        <taxon>eudicotyledons</taxon>
        <taxon>Gunneridae</taxon>
        <taxon>Pentapetalae</taxon>
        <taxon>asterids</taxon>
        <taxon>campanulids</taxon>
        <taxon>Asterales</taxon>
        <taxon>Asteraceae</taxon>
        <taxon>Cichorioideae</taxon>
        <taxon>Cichorieae</taxon>
        <taxon>Lactucinae</taxon>
        <taxon>Lactuca</taxon>
    </lineage>
</organism>
<proteinExistence type="predicted"/>
<keyword evidence="2" id="KW-1185">Reference proteome</keyword>
<dbReference type="EMBL" id="CAKMRJ010000113">
    <property type="protein sequence ID" value="CAH1418632.1"/>
    <property type="molecule type" value="Genomic_DNA"/>
</dbReference>
<dbReference type="AlphaFoldDB" id="A0AAU9LW76"/>
<dbReference type="Proteomes" id="UP001157418">
    <property type="component" value="Unassembled WGS sequence"/>
</dbReference>
<reference evidence="1 2" key="1">
    <citation type="submission" date="2022-01" db="EMBL/GenBank/DDBJ databases">
        <authorList>
            <person name="Xiong W."/>
            <person name="Schranz E."/>
        </authorList>
    </citation>
    <scope>NUCLEOTIDE SEQUENCE [LARGE SCALE GENOMIC DNA]</scope>
</reference>
<comment type="caution">
    <text evidence="1">The sequence shown here is derived from an EMBL/GenBank/DDBJ whole genome shotgun (WGS) entry which is preliminary data.</text>
</comment>
<accession>A0AAU9LW76</accession>